<evidence type="ECO:0000256" key="1">
    <source>
        <dbReference type="ARBA" id="ARBA00001798"/>
    </source>
</evidence>
<dbReference type="InterPro" id="IPR001841">
    <property type="entry name" value="Znf_RING"/>
</dbReference>
<dbReference type="PROSITE" id="PS50089">
    <property type="entry name" value="ZF_RING_2"/>
    <property type="match status" value="1"/>
</dbReference>
<evidence type="ECO:0000256" key="2">
    <source>
        <dbReference type="ARBA" id="ARBA00005884"/>
    </source>
</evidence>
<dbReference type="Pfam" id="PF22191">
    <property type="entry name" value="IBR_1"/>
    <property type="match status" value="1"/>
</dbReference>
<comment type="similarity">
    <text evidence="2">Belongs to the RBR family. Ariadne subfamily.</text>
</comment>
<keyword evidence="9" id="KW-0862">Zinc</keyword>
<protein>
    <recommendedName>
        <fullName evidence="3">RBR-type E3 ubiquitin transferase</fullName>
        <ecNumber evidence="3">2.3.2.31</ecNumber>
    </recommendedName>
</protein>
<dbReference type="Pfam" id="PF19422">
    <property type="entry name" value="Ariadne"/>
    <property type="match status" value="1"/>
</dbReference>
<dbReference type="GO" id="GO:0061630">
    <property type="term" value="F:ubiquitin protein ligase activity"/>
    <property type="evidence" value="ECO:0007669"/>
    <property type="project" value="UniProtKB-EC"/>
</dbReference>
<organism evidence="14">
    <name type="scientific">Trichuris suis</name>
    <name type="common">pig whipworm</name>
    <dbReference type="NCBI Taxonomy" id="68888"/>
    <lineage>
        <taxon>Eukaryota</taxon>
        <taxon>Metazoa</taxon>
        <taxon>Ecdysozoa</taxon>
        <taxon>Nematoda</taxon>
        <taxon>Enoplea</taxon>
        <taxon>Dorylaimia</taxon>
        <taxon>Trichinellida</taxon>
        <taxon>Trichuridae</taxon>
        <taxon>Trichuris</taxon>
    </lineage>
</organism>
<dbReference type="InterPro" id="IPR002867">
    <property type="entry name" value="IBR_dom"/>
</dbReference>
<dbReference type="Gene3D" id="1.20.120.1750">
    <property type="match status" value="1"/>
</dbReference>
<dbReference type="InterPro" id="IPR013083">
    <property type="entry name" value="Znf_RING/FYVE/PHD"/>
</dbReference>
<sequence>MDERLLCCFKRLGKVSYKSMNFGGTPTDSSLADDSSDQDDGEFGSEDEVDIEDDGIDIDSSLGTSNYECPDDEQYQYEVLTLECVSSYMKEVVRQVTSVIELPEPVTRLLLNHFKWDREKLMETFYDSQDQEELFAKAGIVKPDTMSSVPYEQRPGTTNSVLPLSRITSRRDCEICLGTFPPDGMFALGCNHAFCRGCWRSYLTSKIMDEGMGQNISCAAYKCNLLMDDEMVLEILQDHQVKRRYQYLTLKTFVESSRIFRWCPAPSCAFVIKVQQSDAKPVKCRCGCSFCFQCGSDWHAPVMCSMLQRWITKCSSDSETSNWIAANTKECPNCHVVIHKDGGCNHMTCRNTNCKAEFCWVCLGPWEPHGSSWYSCNRYNDDTAVAARNAQERSRTELQRYVHYYNRYSNHMLSLQLENKLYATVKDKMEEIQSGDMSWVEVQFLRKAVDVLCDCRRTLKYTYVFAYYLERNNQSIIFENNQNDLELSTEELSGFLERDIAGINLVTLKQRVQDKYRYCEQRRKALLNHCHEGDENGWWSFRK</sequence>
<proteinExistence type="inferred from homology"/>
<dbReference type="CDD" id="cd20356">
    <property type="entry name" value="Rcat_RBR_HHARI-like"/>
    <property type="match status" value="1"/>
</dbReference>
<name>A0A085NT42_9BILA</name>
<dbReference type="Gene3D" id="3.30.40.10">
    <property type="entry name" value="Zinc/RING finger domain, C3HC4 (zinc finger)"/>
    <property type="match status" value="1"/>
</dbReference>
<dbReference type="EC" id="2.3.2.31" evidence="3"/>
<evidence type="ECO:0000256" key="8">
    <source>
        <dbReference type="ARBA" id="ARBA00022786"/>
    </source>
</evidence>
<dbReference type="SUPFAM" id="SSF57850">
    <property type="entry name" value="RING/U-box"/>
    <property type="match status" value="3"/>
</dbReference>
<dbReference type="InterPro" id="IPR048962">
    <property type="entry name" value="ARIH1-like_UBL"/>
</dbReference>
<dbReference type="Pfam" id="PF01485">
    <property type="entry name" value="IBR"/>
    <property type="match status" value="1"/>
</dbReference>
<evidence type="ECO:0000256" key="5">
    <source>
        <dbReference type="ARBA" id="ARBA00022723"/>
    </source>
</evidence>
<dbReference type="Pfam" id="PF21235">
    <property type="entry name" value="UBA_ARI1"/>
    <property type="match status" value="1"/>
</dbReference>
<evidence type="ECO:0000256" key="4">
    <source>
        <dbReference type="ARBA" id="ARBA00022679"/>
    </source>
</evidence>
<evidence type="ECO:0000259" key="12">
    <source>
        <dbReference type="PROSITE" id="PS50089"/>
    </source>
</evidence>
<comment type="catalytic activity">
    <reaction evidence="1">
        <text>[E2 ubiquitin-conjugating enzyme]-S-ubiquitinyl-L-cysteine + [acceptor protein]-L-lysine = [E2 ubiquitin-conjugating enzyme]-L-cysteine + [acceptor protein]-N(6)-ubiquitinyl-L-lysine.</text>
        <dbReference type="EC" id="2.3.2.31"/>
    </reaction>
</comment>
<dbReference type="InterPro" id="IPR044066">
    <property type="entry name" value="TRIAD_supradom"/>
</dbReference>
<evidence type="ECO:0000313" key="14">
    <source>
        <dbReference type="EMBL" id="KFD72638.1"/>
    </source>
</evidence>
<reference evidence="14" key="1">
    <citation type="journal article" date="2014" name="Nat. Genet.">
        <title>Genome and transcriptome of the porcine whipworm Trichuris suis.</title>
        <authorList>
            <person name="Jex A.R."/>
            <person name="Nejsum P."/>
            <person name="Schwarz E.M."/>
            <person name="Hu L."/>
            <person name="Young N.D."/>
            <person name="Hall R.S."/>
            <person name="Korhonen P.K."/>
            <person name="Liao S."/>
            <person name="Thamsborg S."/>
            <person name="Xia J."/>
            <person name="Xu P."/>
            <person name="Wang S."/>
            <person name="Scheerlinck J.P."/>
            <person name="Hofmann A."/>
            <person name="Sternberg P.W."/>
            <person name="Wang J."/>
            <person name="Gasser R.B."/>
        </authorList>
    </citation>
    <scope>NUCLEOTIDE SEQUENCE [LARGE SCALE GENOMIC DNA]</scope>
    <source>
        <strain evidence="14">DCEP-RM93F</strain>
    </source>
</reference>
<keyword evidence="4" id="KW-0808">Transferase</keyword>
<accession>A0A085NT42</accession>
<keyword evidence="6" id="KW-0677">Repeat</keyword>
<dbReference type="GO" id="GO:0008270">
    <property type="term" value="F:zinc ion binding"/>
    <property type="evidence" value="ECO:0007669"/>
    <property type="project" value="UniProtKB-KW"/>
</dbReference>
<dbReference type="EMBL" id="KL367476">
    <property type="protein sequence ID" value="KFD72638.1"/>
    <property type="molecule type" value="Genomic_DNA"/>
</dbReference>
<evidence type="ECO:0000256" key="9">
    <source>
        <dbReference type="ARBA" id="ARBA00022833"/>
    </source>
</evidence>
<evidence type="ECO:0000256" key="10">
    <source>
        <dbReference type="PROSITE-ProRule" id="PRU00175"/>
    </source>
</evidence>
<dbReference type="InterPro" id="IPR018957">
    <property type="entry name" value="Znf_C3HC4_RING-type"/>
</dbReference>
<evidence type="ECO:0000259" key="13">
    <source>
        <dbReference type="PROSITE" id="PS51873"/>
    </source>
</evidence>
<feature type="compositionally biased region" description="Acidic residues" evidence="11">
    <location>
        <begin position="34"/>
        <end position="50"/>
    </location>
</feature>
<dbReference type="InterPro" id="IPR045840">
    <property type="entry name" value="Ariadne"/>
</dbReference>
<dbReference type="OrthoDB" id="10009520at2759"/>
<dbReference type="SMART" id="SM00647">
    <property type="entry name" value="IBR"/>
    <property type="match status" value="2"/>
</dbReference>
<dbReference type="FunFam" id="3.30.40.10:FF:000019">
    <property type="entry name" value="RBR-type E3 ubiquitin transferase"/>
    <property type="match status" value="1"/>
</dbReference>
<gene>
    <name evidence="14" type="ORF">M514_01760</name>
</gene>
<evidence type="ECO:0000256" key="3">
    <source>
        <dbReference type="ARBA" id="ARBA00012251"/>
    </source>
</evidence>
<keyword evidence="5" id="KW-0479">Metal-binding</keyword>
<feature type="domain" description="RING-type" evidence="12">
    <location>
        <begin position="173"/>
        <end position="222"/>
    </location>
</feature>
<dbReference type="PROSITE" id="PS51873">
    <property type="entry name" value="TRIAD"/>
    <property type="match status" value="1"/>
</dbReference>
<dbReference type="Pfam" id="PF00097">
    <property type="entry name" value="zf-C3HC4"/>
    <property type="match status" value="1"/>
</dbReference>
<dbReference type="Proteomes" id="UP000030758">
    <property type="component" value="Unassembled WGS sequence"/>
</dbReference>
<dbReference type="AlphaFoldDB" id="A0A085NT42"/>
<evidence type="ECO:0000256" key="6">
    <source>
        <dbReference type="ARBA" id="ARBA00022737"/>
    </source>
</evidence>
<feature type="region of interest" description="Disordered" evidence="11">
    <location>
        <begin position="25"/>
        <end position="50"/>
    </location>
</feature>
<keyword evidence="7 10" id="KW-0863">Zinc-finger</keyword>
<dbReference type="CDD" id="cd20343">
    <property type="entry name" value="BRcat_RBR_HHARI-like"/>
    <property type="match status" value="1"/>
</dbReference>
<evidence type="ECO:0000256" key="7">
    <source>
        <dbReference type="ARBA" id="ARBA00022771"/>
    </source>
</evidence>
<dbReference type="PANTHER" id="PTHR11685">
    <property type="entry name" value="RBR FAMILY RING FINGER AND IBR DOMAIN-CONTAINING"/>
    <property type="match status" value="1"/>
</dbReference>
<dbReference type="GO" id="GO:0016567">
    <property type="term" value="P:protein ubiquitination"/>
    <property type="evidence" value="ECO:0007669"/>
    <property type="project" value="InterPro"/>
</dbReference>
<feature type="domain" description="RING-type" evidence="13">
    <location>
        <begin position="169"/>
        <end position="380"/>
    </location>
</feature>
<dbReference type="FunFam" id="1.20.120.1750:FF:000002">
    <property type="entry name" value="RBR-type E3 ubiquitin transferase"/>
    <property type="match status" value="1"/>
</dbReference>
<keyword evidence="8" id="KW-0833">Ubl conjugation pathway</keyword>
<dbReference type="InterPro" id="IPR031127">
    <property type="entry name" value="E3_UB_ligase_RBR"/>
</dbReference>
<evidence type="ECO:0000256" key="11">
    <source>
        <dbReference type="SAM" id="MobiDB-lite"/>
    </source>
</evidence>